<name>A0A0N7L806_PLAHL</name>
<protein>
    <submittedName>
        <fullName evidence="2">Uncharacterized protein</fullName>
    </submittedName>
</protein>
<evidence type="ECO:0000256" key="1">
    <source>
        <dbReference type="SAM" id="MobiDB-lite"/>
    </source>
</evidence>
<dbReference type="RefSeq" id="XP_024584908.1">
    <property type="nucleotide sequence ID" value="XM_024719628.1"/>
</dbReference>
<reference evidence="3" key="1">
    <citation type="submission" date="2014-09" db="EMBL/GenBank/DDBJ databases">
        <authorList>
            <person name="Sharma Rahul"/>
            <person name="Thines Marco"/>
        </authorList>
    </citation>
    <scope>NUCLEOTIDE SEQUENCE [LARGE SCALE GENOMIC DNA]</scope>
</reference>
<evidence type="ECO:0000313" key="2">
    <source>
        <dbReference type="EMBL" id="CEG48539.1"/>
    </source>
</evidence>
<feature type="region of interest" description="Disordered" evidence="1">
    <location>
        <begin position="224"/>
        <end position="275"/>
    </location>
</feature>
<dbReference type="GeneID" id="36401412"/>
<dbReference type="EMBL" id="CCYD01002939">
    <property type="protein sequence ID" value="CEG48539.1"/>
    <property type="molecule type" value="Genomic_DNA"/>
</dbReference>
<proteinExistence type="predicted"/>
<feature type="compositionally biased region" description="Basic and acidic residues" evidence="1">
    <location>
        <begin position="72"/>
        <end position="93"/>
    </location>
</feature>
<dbReference type="Proteomes" id="UP000054928">
    <property type="component" value="Unassembled WGS sequence"/>
</dbReference>
<accession>A0A0N7L806</accession>
<dbReference type="AlphaFoldDB" id="A0A0N7L806"/>
<dbReference type="STRING" id="4781.A0A0N7L806"/>
<keyword evidence="3" id="KW-1185">Reference proteome</keyword>
<sequence length="275" mass="30581">MSLSCSKLAQRNEIESSKHVQSLVIKFVMSEENTEEKPEQAPVLLPQNVDAKTKQDSVNVECQQKEEEEEKTEEHEEEMRQQEEVTKAIEKNKKTPPKTHTTNVNRMPKQEMSVAKRKLEILQNDPASRKNKKARVSATSIKSKKDTKKTPTKQEFSFARPTASSASRTAAVVKATPTPPPIRKPSYTKKSPALTQRLSTHAPKTPVIANKASRSKFNYTPYTGPLPPLTVQSSFAPKDSRSAGHGVRTGTKVVRKAEAKPVVRKSKTRSGTVTP</sequence>
<organism evidence="2 3">
    <name type="scientific">Plasmopara halstedii</name>
    <name type="common">Downy mildew of sunflower</name>
    <dbReference type="NCBI Taxonomy" id="4781"/>
    <lineage>
        <taxon>Eukaryota</taxon>
        <taxon>Sar</taxon>
        <taxon>Stramenopiles</taxon>
        <taxon>Oomycota</taxon>
        <taxon>Peronosporomycetes</taxon>
        <taxon>Peronosporales</taxon>
        <taxon>Peronosporaceae</taxon>
        <taxon>Plasmopara</taxon>
    </lineage>
</organism>
<evidence type="ECO:0000313" key="3">
    <source>
        <dbReference type="Proteomes" id="UP000054928"/>
    </source>
</evidence>
<feature type="region of interest" description="Disordered" evidence="1">
    <location>
        <begin position="63"/>
        <end position="212"/>
    </location>
</feature>
<feature type="compositionally biased region" description="Low complexity" evidence="1">
    <location>
        <begin position="156"/>
        <end position="176"/>
    </location>
</feature>